<gene>
    <name evidence="1" type="ORF">EVA_16412</name>
</gene>
<sequence>MVDSPFLCLYIFSCLVAPFPVKKRAHLSGLIYFYKMNPLIVRLLAQVGTFR</sequence>
<dbReference type="AlphaFoldDB" id="J9C6L4"/>
<reference evidence="1" key="1">
    <citation type="journal article" date="2012" name="PLoS ONE">
        <title>Gene sets for utilization of primary and secondary nutrition supplies in the distal gut of endangered iberian lynx.</title>
        <authorList>
            <person name="Alcaide M."/>
            <person name="Messina E."/>
            <person name="Richter M."/>
            <person name="Bargiela R."/>
            <person name="Peplies J."/>
            <person name="Huws S.A."/>
            <person name="Newbold C.J."/>
            <person name="Golyshin P.N."/>
            <person name="Simon M.A."/>
            <person name="Lopez G."/>
            <person name="Yakimov M.M."/>
            <person name="Ferrer M."/>
        </authorList>
    </citation>
    <scope>NUCLEOTIDE SEQUENCE</scope>
</reference>
<proteinExistence type="predicted"/>
<comment type="caution">
    <text evidence="1">The sequence shown here is derived from an EMBL/GenBank/DDBJ whole genome shotgun (WGS) entry which is preliminary data.</text>
</comment>
<name>J9C6L4_9ZZZZ</name>
<organism evidence="1">
    <name type="scientific">gut metagenome</name>
    <dbReference type="NCBI Taxonomy" id="749906"/>
    <lineage>
        <taxon>unclassified sequences</taxon>
        <taxon>metagenomes</taxon>
        <taxon>organismal metagenomes</taxon>
    </lineage>
</organism>
<accession>J9C6L4</accession>
<dbReference type="EMBL" id="AMCI01005782">
    <property type="protein sequence ID" value="EJW95480.1"/>
    <property type="molecule type" value="Genomic_DNA"/>
</dbReference>
<evidence type="ECO:0000313" key="1">
    <source>
        <dbReference type="EMBL" id="EJW95480.1"/>
    </source>
</evidence>
<protein>
    <submittedName>
        <fullName evidence="1">Uncharacterized protein</fullName>
    </submittedName>
</protein>